<dbReference type="Proteomes" id="UP000467132">
    <property type="component" value="Unassembled WGS sequence"/>
</dbReference>
<dbReference type="RefSeq" id="WP_160195907.1">
    <property type="nucleotide sequence ID" value="NZ_QXXA01000001.1"/>
</dbReference>
<dbReference type="AlphaFoldDB" id="A0A845QRI0"/>
<keyword evidence="2" id="KW-1185">Reference proteome</keyword>
<dbReference type="InterPro" id="IPR011009">
    <property type="entry name" value="Kinase-like_dom_sf"/>
</dbReference>
<evidence type="ECO:0000313" key="2">
    <source>
        <dbReference type="Proteomes" id="UP000467132"/>
    </source>
</evidence>
<protein>
    <recommendedName>
        <fullName evidence="3">Aminoglycoside phosphotransferase domain-containing protein</fullName>
    </recommendedName>
</protein>
<evidence type="ECO:0000313" key="1">
    <source>
        <dbReference type="EMBL" id="NBI05397.1"/>
    </source>
</evidence>
<proteinExistence type="predicted"/>
<dbReference type="SUPFAM" id="SSF56112">
    <property type="entry name" value="Protein kinase-like (PK-like)"/>
    <property type="match status" value="1"/>
</dbReference>
<sequence>MNIIEDIYKELFKLGLSETNHIDLQKIRDKDGIYLFRVNYKNKYFIIKYFFKEEYKREIKNYSIFKELNISTIKVFTHTDRSILLEDLERSENYRLGVRSDLSDIEVAKLLAEWYVDLHNKGEKYIDENCDNFYREIDIITKENVELVKDRSNTRGYKVWNIILDNYDLIFNKIEELEKTLTYNDFYWTNLAVSNHRKKAIMFDYNLLGIGYRYSDIRNVCSSLSEEAGKVFIKEYGNINETEKVMDDGLSILITLILAYKRSKFPEWAKESLKAVFNGELEKTFKKITKY</sequence>
<gene>
    <name evidence="1" type="ORF">D3Z33_00825</name>
</gene>
<name>A0A845QRI0_9CLOT</name>
<evidence type="ECO:0008006" key="3">
    <source>
        <dbReference type="Google" id="ProtNLM"/>
    </source>
</evidence>
<dbReference type="OrthoDB" id="9781415at2"/>
<comment type="caution">
    <text evidence="1">The sequence shown here is derived from an EMBL/GenBank/DDBJ whole genome shotgun (WGS) entry which is preliminary data.</text>
</comment>
<accession>A0A845QRI0</accession>
<organism evidence="1 2">
    <name type="scientific">Senegalia massiliensis</name>
    <dbReference type="NCBI Taxonomy" id="1720316"/>
    <lineage>
        <taxon>Bacteria</taxon>
        <taxon>Bacillati</taxon>
        <taxon>Bacillota</taxon>
        <taxon>Clostridia</taxon>
        <taxon>Eubacteriales</taxon>
        <taxon>Clostridiaceae</taxon>
        <taxon>Senegalia</taxon>
    </lineage>
</organism>
<dbReference type="EMBL" id="QXXA01000001">
    <property type="protein sequence ID" value="NBI05397.1"/>
    <property type="molecule type" value="Genomic_DNA"/>
</dbReference>
<reference evidence="1 2" key="1">
    <citation type="submission" date="2018-08" db="EMBL/GenBank/DDBJ databases">
        <title>Murine metabolic-syndrome-specific gut microbial biobank.</title>
        <authorList>
            <person name="Liu C."/>
        </authorList>
    </citation>
    <scope>NUCLEOTIDE SEQUENCE [LARGE SCALE GENOMIC DNA]</scope>
    <source>
        <strain evidence="1 2">583</strain>
    </source>
</reference>